<dbReference type="InterPro" id="IPR036182">
    <property type="entry name" value="PCuAC_sf"/>
</dbReference>
<evidence type="ECO:0008006" key="4">
    <source>
        <dbReference type="Google" id="ProtNLM"/>
    </source>
</evidence>
<dbReference type="PANTHER" id="PTHR36302:SF1">
    <property type="entry name" value="COPPER CHAPERONE PCU(A)C"/>
    <property type="match status" value="1"/>
</dbReference>
<dbReference type="AlphaFoldDB" id="A0A285R5Q3"/>
<dbReference type="Pfam" id="PF04314">
    <property type="entry name" value="PCuAC"/>
    <property type="match status" value="1"/>
</dbReference>
<dbReference type="Proteomes" id="UP000219494">
    <property type="component" value="Unassembled WGS sequence"/>
</dbReference>
<keyword evidence="1" id="KW-0732">Signal</keyword>
<feature type="chain" id="PRO_5012922249" description="Copper(I)-binding protein" evidence="1">
    <location>
        <begin position="20"/>
        <end position="146"/>
    </location>
</feature>
<feature type="signal peptide" evidence="1">
    <location>
        <begin position="1"/>
        <end position="19"/>
    </location>
</feature>
<dbReference type="OrthoDB" id="9796962at2"/>
<reference evidence="2 3" key="1">
    <citation type="submission" date="2017-07" db="EMBL/GenBank/DDBJ databases">
        <authorList>
            <person name="Sun Z.S."/>
            <person name="Albrecht U."/>
            <person name="Echele G."/>
            <person name="Lee C.C."/>
        </authorList>
    </citation>
    <scope>NUCLEOTIDE SEQUENCE [LARGE SCALE GENOMIC DNA]</scope>
    <source>
        <strain evidence="2 3">CGMCC 1.12672</strain>
    </source>
</reference>
<dbReference type="InterPro" id="IPR058248">
    <property type="entry name" value="Lxx211020-like"/>
</dbReference>
<dbReference type="EMBL" id="OBMI01000003">
    <property type="protein sequence ID" value="SOB87682.1"/>
    <property type="molecule type" value="Genomic_DNA"/>
</dbReference>
<proteinExistence type="predicted"/>
<evidence type="ECO:0000256" key="1">
    <source>
        <dbReference type="SAM" id="SignalP"/>
    </source>
</evidence>
<dbReference type="RefSeq" id="WP_097064647.1">
    <property type="nucleotide sequence ID" value="NZ_OBMI01000003.1"/>
</dbReference>
<evidence type="ECO:0000313" key="2">
    <source>
        <dbReference type="EMBL" id="SOB87682.1"/>
    </source>
</evidence>
<accession>A0A285R5Q3</accession>
<organism evidence="2 3">
    <name type="scientific">Sphingomonas guangdongensis</name>
    <dbReference type="NCBI Taxonomy" id="1141890"/>
    <lineage>
        <taxon>Bacteria</taxon>
        <taxon>Pseudomonadati</taxon>
        <taxon>Pseudomonadota</taxon>
        <taxon>Alphaproteobacteria</taxon>
        <taxon>Sphingomonadales</taxon>
        <taxon>Sphingomonadaceae</taxon>
        <taxon>Sphingomonas</taxon>
    </lineage>
</organism>
<dbReference type="PANTHER" id="PTHR36302">
    <property type="entry name" value="BLR7088 PROTEIN"/>
    <property type="match status" value="1"/>
</dbReference>
<dbReference type="InterPro" id="IPR007410">
    <property type="entry name" value="LpqE-like"/>
</dbReference>
<gene>
    <name evidence="2" type="ORF">SAMN06297144_2818</name>
</gene>
<dbReference type="Gene3D" id="2.60.40.1890">
    <property type="entry name" value="PCu(A)C copper chaperone"/>
    <property type="match status" value="1"/>
</dbReference>
<name>A0A285R5Q3_9SPHN</name>
<keyword evidence="3" id="KW-1185">Reference proteome</keyword>
<evidence type="ECO:0000313" key="3">
    <source>
        <dbReference type="Proteomes" id="UP000219494"/>
    </source>
</evidence>
<dbReference type="SUPFAM" id="SSF110087">
    <property type="entry name" value="DR1885-like metal-binding protein"/>
    <property type="match status" value="1"/>
</dbReference>
<sequence length="146" mass="15126">MLRPALIAVALTAALPATAQLRVSNGWSRATAPRAATGAGYATIRNEGRRADRLVGVTSPRAARVEIHSMSMAGGVMRMRQITGGIAIPSGGTVRLAPGGNHLMLVGLKAPLAVGERVPVTFRFQEARPVTVMLRVLAAGASGPRP</sequence>
<protein>
    <recommendedName>
        <fullName evidence="4">Copper(I)-binding protein</fullName>
    </recommendedName>
</protein>